<keyword evidence="3" id="KW-1185">Reference proteome</keyword>
<dbReference type="OrthoDB" id="8527261at2"/>
<gene>
    <name evidence="2" type="ORF">CRENPOLYSF2_370066</name>
</gene>
<dbReference type="InterPro" id="IPR036736">
    <property type="entry name" value="ACP-like_sf"/>
</dbReference>
<name>A0A1R4HCQ1_9GAMM</name>
<organism evidence="2 3">
    <name type="scientific">Crenothrix polyspora</name>
    <dbReference type="NCBI Taxonomy" id="360316"/>
    <lineage>
        <taxon>Bacteria</taxon>
        <taxon>Pseudomonadati</taxon>
        <taxon>Pseudomonadota</taxon>
        <taxon>Gammaproteobacteria</taxon>
        <taxon>Methylococcales</taxon>
        <taxon>Crenotrichaceae</taxon>
        <taxon>Crenothrix</taxon>
    </lineage>
</organism>
<feature type="domain" description="Carrier" evidence="1">
    <location>
        <begin position="1"/>
        <end position="79"/>
    </location>
</feature>
<proteinExistence type="predicted"/>
<dbReference type="Proteomes" id="UP000195442">
    <property type="component" value="Unassembled WGS sequence"/>
</dbReference>
<dbReference type="PROSITE" id="PS50075">
    <property type="entry name" value="CARRIER"/>
    <property type="match status" value="1"/>
</dbReference>
<evidence type="ECO:0000313" key="2">
    <source>
        <dbReference type="EMBL" id="SJM93986.1"/>
    </source>
</evidence>
<dbReference type="AlphaFoldDB" id="A0A1R4HCQ1"/>
<dbReference type="InterPro" id="IPR009081">
    <property type="entry name" value="PP-bd_ACP"/>
</dbReference>
<protein>
    <recommendedName>
        <fullName evidence="1">Carrier domain-containing protein</fullName>
    </recommendedName>
</protein>
<dbReference type="Pfam" id="PF00550">
    <property type="entry name" value="PP-binding"/>
    <property type="match status" value="1"/>
</dbReference>
<reference evidence="3" key="1">
    <citation type="submission" date="2017-02" db="EMBL/GenBank/DDBJ databases">
        <authorList>
            <person name="Daims H."/>
        </authorList>
    </citation>
    <scope>NUCLEOTIDE SEQUENCE [LARGE SCALE GENOMIC DNA]</scope>
</reference>
<evidence type="ECO:0000313" key="3">
    <source>
        <dbReference type="Proteomes" id="UP000195442"/>
    </source>
</evidence>
<evidence type="ECO:0000259" key="1">
    <source>
        <dbReference type="PROSITE" id="PS50075"/>
    </source>
</evidence>
<dbReference type="Gene3D" id="1.10.1200.10">
    <property type="entry name" value="ACP-like"/>
    <property type="match status" value="1"/>
</dbReference>
<accession>A0A1R4HCQ1</accession>
<sequence length="83" mass="8997">MFDDVKNVLSSVLQSPDTIDHLTMDSPLLGAIPEMDSMAVVSILTALEEQYGFIVEDDEIDAAVFETVGALVRFVEHKVGALS</sequence>
<dbReference type="SUPFAM" id="SSF47336">
    <property type="entry name" value="ACP-like"/>
    <property type="match status" value="1"/>
</dbReference>
<dbReference type="EMBL" id="FUKJ01000301">
    <property type="protein sequence ID" value="SJM93986.1"/>
    <property type="molecule type" value="Genomic_DNA"/>
</dbReference>
<dbReference type="RefSeq" id="WP_087147613.1">
    <property type="nucleotide sequence ID" value="NZ_FUKJ01000301.1"/>
</dbReference>